<dbReference type="AlphaFoldDB" id="A0A852WXZ5"/>
<sequence length="314" mass="33180">MTVHDHAQRRGPTIALVSADGRVAAAVSTLAGALRSLVVDGVAVVEPTADAAVPPGAAGTLLAPWPNRVDGALWVHEGATQRLEVTEPGLGHALHGLLLARELEVVAATDSGVELRARLGGERGYPFAIEVTVRYALRDDGVDVTITARNRGSGRAPFAAGSHPYLRVGDVPVDELSVQVDADTELLLDDRYVPIDRRPVAGTASDLRSGAPVPEAPRHAAFAMTGSARPLRHALEAPDGTRVELHADPAFRFTWIYLAEALDTDQGPRRALAIEPMSAPANALRTGEGLAWIEPGSQWSAGFSIRLVQASRAR</sequence>
<organism evidence="1 2">
    <name type="scientific">Agromyces hippuratus</name>
    <dbReference type="NCBI Taxonomy" id="286438"/>
    <lineage>
        <taxon>Bacteria</taxon>
        <taxon>Bacillati</taxon>
        <taxon>Actinomycetota</taxon>
        <taxon>Actinomycetes</taxon>
        <taxon>Micrococcales</taxon>
        <taxon>Microbacteriaceae</taxon>
        <taxon>Agromyces</taxon>
    </lineage>
</organism>
<evidence type="ECO:0000313" key="2">
    <source>
        <dbReference type="Proteomes" id="UP000549066"/>
    </source>
</evidence>
<keyword evidence="2" id="KW-1185">Reference proteome</keyword>
<protein>
    <submittedName>
        <fullName evidence="1">Aldose 1-epimerase</fullName>
        <ecNumber evidence="1">5.1.3.3</ecNumber>
    </submittedName>
</protein>
<comment type="caution">
    <text evidence="1">The sequence shown here is derived from an EMBL/GenBank/DDBJ whole genome shotgun (WGS) entry which is preliminary data.</text>
</comment>
<dbReference type="Proteomes" id="UP000549066">
    <property type="component" value="Unassembled WGS sequence"/>
</dbReference>
<dbReference type="EMBL" id="JACCFI010000001">
    <property type="protein sequence ID" value="NYG22438.1"/>
    <property type="molecule type" value="Genomic_DNA"/>
</dbReference>
<name>A0A852WXZ5_9MICO</name>
<dbReference type="InterPro" id="IPR014718">
    <property type="entry name" value="GH-type_carb-bd"/>
</dbReference>
<dbReference type="GO" id="GO:0004034">
    <property type="term" value="F:aldose 1-epimerase activity"/>
    <property type="evidence" value="ECO:0007669"/>
    <property type="project" value="UniProtKB-EC"/>
</dbReference>
<dbReference type="RefSeq" id="WP_179552248.1">
    <property type="nucleotide sequence ID" value="NZ_JACCFI010000001.1"/>
</dbReference>
<dbReference type="Pfam" id="PF01263">
    <property type="entry name" value="Aldose_epim"/>
    <property type="match status" value="1"/>
</dbReference>
<dbReference type="Gene3D" id="2.70.98.10">
    <property type="match status" value="1"/>
</dbReference>
<gene>
    <name evidence="1" type="ORF">BJY17_003185</name>
</gene>
<dbReference type="InterPro" id="IPR008183">
    <property type="entry name" value="Aldose_1/G6P_1-epimerase"/>
</dbReference>
<reference evidence="1 2" key="1">
    <citation type="submission" date="2020-07" db="EMBL/GenBank/DDBJ databases">
        <title>Sequencing the genomes of 1000 actinobacteria strains.</title>
        <authorList>
            <person name="Klenk H.-P."/>
        </authorList>
    </citation>
    <scope>NUCLEOTIDE SEQUENCE [LARGE SCALE GENOMIC DNA]</scope>
    <source>
        <strain evidence="1 2">DSM 8598</strain>
    </source>
</reference>
<keyword evidence="1" id="KW-0413">Isomerase</keyword>
<dbReference type="GO" id="GO:0030246">
    <property type="term" value="F:carbohydrate binding"/>
    <property type="evidence" value="ECO:0007669"/>
    <property type="project" value="InterPro"/>
</dbReference>
<accession>A0A852WXZ5</accession>
<dbReference type="InterPro" id="IPR011013">
    <property type="entry name" value="Gal_mutarotase_sf_dom"/>
</dbReference>
<dbReference type="SUPFAM" id="SSF74650">
    <property type="entry name" value="Galactose mutarotase-like"/>
    <property type="match status" value="1"/>
</dbReference>
<proteinExistence type="predicted"/>
<evidence type="ECO:0000313" key="1">
    <source>
        <dbReference type="EMBL" id="NYG22438.1"/>
    </source>
</evidence>
<dbReference type="GO" id="GO:0005975">
    <property type="term" value="P:carbohydrate metabolic process"/>
    <property type="evidence" value="ECO:0007669"/>
    <property type="project" value="InterPro"/>
</dbReference>
<dbReference type="EC" id="5.1.3.3" evidence="1"/>